<keyword evidence="4" id="KW-1185">Reference proteome</keyword>
<dbReference type="EC" id="4.1.1.46" evidence="3"/>
<comment type="caution">
    <text evidence="3">The sequence shown here is derived from an EMBL/GenBank/DDBJ whole genome shotgun (WGS) entry which is preliminary data.</text>
</comment>
<proteinExistence type="predicted"/>
<protein>
    <submittedName>
        <fullName evidence="3">2,3-dihydroxybenzoate decarboxylase</fullName>
        <ecNumber evidence="3">4.1.1.46</ecNumber>
    </submittedName>
</protein>
<dbReference type="RefSeq" id="WP_183623096.1">
    <property type="nucleotide sequence ID" value="NZ_JACIDX010000003.1"/>
</dbReference>
<reference evidence="3 4" key="1">
    <citation type="submission" date="2020-08" db="EMBL/GenBank/DDBJ databases">
        <title>Genomic Encyclopedia of Type Strains, Phase IV (KMG-IV): sequencing the most valuable type-strain genomes for metagenomic binning, comparative biology and taxonomic classification.</title>
        <authorList>
            <person name="Goeker M."/>
        </authorList>
    </citation>
    <scope>NUCLEOTIDE SEQUENCE [LARGE SCALE GENOMIC DNA]</scope>
    <source>
        <strain evidence="3 4">DSM 27057</strain>
    </source>
</reference>
<dbReference type="Proteomes" id="UP000548867">
    <property type="component" value="Unassembled WGS sequence"/>
</dbReference>
<evidence type="ECO:0000256" key="1">
    <source>
        <dbReference type="ARBA" id="ARBA00023239"/>
    </source>
</evidence>
<dbReference type="Pfam" id="PF04909">
    <property type="entry name" value="Amidohydro_2"/>
    <property type="match status" value="1"/>
</dbReference>
<dbReference type="EMBL" id="JACIDX010000003">
    <property type="protein sequence ID" value="MBB3953959.1"/>
    <property type="molecule type" value="Genomic_DNA"/>
</dbReference>
<keyword evidence="1 3" id="KW-0456">Lyase</keyword>
<organism evidence="3 4">
    <name type="scientific">Novosphingobium sediminicola</name>
    <dbReference type="NCBI Taxonomy" id="563162"/>
    <lineage>
        <taxon>Bacteria</taxon>
        <taxon>Pseudomonadati</taxon>
        <taxon>Pseudomonadota</taxon>
        <taxon>Alphaproteobacteria</taxon>
        <taxon>Sphingomonadales</taxon>
        <taxon>Sphingomonadaceae</taxon>
        <taxon>Novosphingobium</taxon>
    </lineage>
</organism>
<dbReference type="InterPro" id="IPR032466">
    <property type="entry name" value="Metal_Hydrolase"/>
</dbReference>
<gene>
    <name evidence="3" type="ORF">GGR38_000886</name>
</gene>
<name>A0A7W6CFW3_9SPHN</name>
<dbReference type="PANTHER" id="PTHR21240:SF30">
    <property type="entry name" value="AMIDOHYDROLASE-RELATED DOMAIN-CONTAINING PROTEIN-RELATED"/>
    <property type="match status" value="1"/>
</dbReference>
<dbReference type="InterPro" id="IPR006680">
    <property type="entry name" value="Amidohydro-rel"/>
</dbReference>
<evidence type="ECO:0000313" key="3">
    <source>
        <dbReference type="EMBL" id="MBB3953959.1"/>
    </source>
</evidence>
<dbReference type="GO" id="GO:0019748">
    <property type="term" value="P:secondary metabolic process"/>
    <property type="evidence" value="ECO:0007669"/>
    <property type="project" value="TreeGrafter"/>
</dbReference>
<dbReference type="PANTHER" id="PTHR21240">
    <property type="entry name" value="2-AMINO-3-CARBOXYLMUCONATE-6-SEMIALDEHYDE DECARBOXYLASE"/>
    <property type="match status" value="1"/>
</dbReference>
<dbReference type="GO" id="GO:0016787">
    <property type="term" value="F:hydrolase activity"/>
    <property type="evidence" value="ECO:0007669"/>
    <property type="project" value="InterPro"/>
</dbReference>
<accession>A0A7W6CFW3</accession>
<dbReference type="GO" id="GO:0050150">
    <property type="term" value="F:o-pyrocatechuate decarboxylase activity"/>
    <property type="evidence" value="ECO:0007669"/>
    <property type="project" value="UniProtKB-EC"/>
</dbReference>
<dbReference type="AlphaFoldDB" id="A0A7W6CFW3"/>
<dbReference type="InterPro" id="IPR032465">
    <property type="entry name" value="ACMSD"/>
</dbReference>
<dbReference type="SUPFAM" id="SSF51556">
    <property type="entry name" value="Metallo-dependent hydrolases"/>
    <property type="match status" value="1"/>
</dbReference>
<dbReference type="Gene3D" id="3.20.20.140">
    <property type="entry name" value="Metal-dependent hydrolases"/>
    <property type="match status" value="1"/>
</dbReference>
<evidence type="ECO:0000259" key="2">
    <source>
        <dbReference type="Pfam" id="PF04909"/>
    </source>
</evidence>
<evidence type="ECO:0000313" key="4">
    <source>
        <dbReference type="Proteomes" id="UP000548867"/>
    </source>
</evidence>
<feature type="domain" description="Amidohydrolase-related" evidence="2">
    <location>
        <begin position="74"/>
        <end position="353"/>
    </location>
</feature>
<dbReference type="GO" id="GO:0005829">
    <property type="term" value="C:cytosol"/>
    <property type="evidence" value="ECO:0007669"/>
    <property type="project" value="TreeGrafter"/>
</dbReference>
<sequence length="360" mass="39746">MTDTLSPLRTGGAQGYLRIATEEAFAIPEMVEIYRDMLAGPDVDPGVRSLLGFYFTHESERARWVRDRLLDLGDQRIADMDERGIDIQVLGLTSPGVQMLAPDRATALAELANDRLAQACADHPDRFVGLAACALQEPGKAAREVERAVGRLGMKGVIVNSHTLGEYLSDPKFWPVLEAVEALDVPLYLHPQTPPASMIGPMIEAGLDGAVFGFGVETGFHALRMITAGVFDRFPRLKLVLGHMGEALPFWLYRLDFMHGAQVRSGRYDVLKPLQRGPVSAYLRENVWVTCSGMAWEPAIRFSQDVLGMDRVLYAMDYPYQCPADEVRALDAMGLADADKKRFFQTNAENLFKIAGEAAV</sequence>